<dbReference type="KEGG" id="ggr:HKW67_10685"/>
<organism evidence="2 3">
    <name type="scientific">Gemmatimonas groenlandica</name>
    <dbReference type="NCBI Taxonomy" id="2732249"/>
    <lineage>
        <taxon>Bacteria</taxon>
        <taxon>Pseudomonadati</taxon>
        <taxon>Gemmatimonadota</taxon>
        <taxon>Gemmatimonadia</taxon>
        <taxon>Gemmatimonadales</taxon>
        <taxon>Gemmatimonadaceae</taxon>
        <taxon>Gemmatimonas</taxon>
    </lineage>
</organism>
<gene>
    <name evidence="2" type="ORF">HKW67_10685</name>
</gene>
<name>A0A6M4IPQ4_9BACT</name>
<evidence type="ECO:0000256" key="1">
    <source>
        <dbReference type="SAM" id="SignalP"/>
    </source>
</evidence>
<dbReference type="Proteomes" id="UP000500938">
    <property type="component" value="Chromosome"/>
</dbReference>
<keyword evidence="1" id="KW-0732">Signal</keyword>
<protein>
    <recommendedName>
        <fullName evidence="4">DUF4352 domain-containing protein</fullName>
    </recommendedName>
</protein>
<keyword evidence="3" id="KW-1185">Reference proteome</keyword>
<dbReference type="EMBL" id="CP053085">
    <property type="protein sequence ID" value="QJR35938.1"/>
    <property type="molecule type" value="Genomic_DNA"/>
</dbReference>
<evidence type="ECO:0000313" key="2">
    <source>
        <dbReference type="EMBL" id="QJR35938.1"/>
    </source>
</evidence>
<dbReference type="AlphaFoldDB" id="A0A6M4IPQ4"/>
<evidence type="ECO:0008006" key="4">
    <source>
        <dbReference type="Google" id="ProtNLM"/>
    </source>
</evidence>
<sequence length="404" mass="42373">MRHQLFTAAAFVAIAAALPLSAQSAGCAGQASCYETTNLTAVVSDLRSSVSGANRVITATIRIQNRTPRPLTLGYLSGSGVVTDDQGNRYEVASPESVRGIGLITSNSFDAKFQLQPGERADARVEFLFRPASRNVILGTTYAMDIALREINPIAGNQWRLGREHALRFTGFDGKGVTAQMATGNAAAATAATSSTPSSTAMAGAAQVAMADEINVCAGVERCYASGPVRVDIVQMSAGDIGNGRYHGVRLNVRVRNMSNEPIIIGYKGTSSGAIDNLGNRYYFGRPGTHDVSASGIGVVTGQAADPQFALRPGESRNATFNVTRFDAGRAERGTSFTWNATLVQLEITPSRQIRTGREFAVQVADVTPSAGDAVKAAGSDAANKAAKGILDALSGKKKKPPVR</sequence>
<reference evidence="2 3" key="1">
    <citation type="submission" date="2020-05" db="EMBL/GenBank/DDBJ databases">
        <title>Complete genome sequence of Gemmatimonas greenlandica TET16.</title>
        <authorList>
            <person name="Zeng Y."/>
        </authorList>
    </citation>
    <scope>NUCLEOTIDE SEQUENCE [LARGE SCALE GENOMIC DNA]</scope>
    <source>
        <strain evidence="2 3">TET16</strain>
    </source>
</reference>
<feature type="chain" id="PRO_5026904346" description="DUF4352 domain-containing protein" evidence="1">
    <location>
        <begin position="25"/>
        <end position="404"/>
    </location>
</feature>
<accession>A0A6M4IPQ4</accession>
<dbReference type="RefSeq" id="WP_171225369.1">
    <property type="nucleotide sequence ID" value="NZ_CP053085.1"/>
</dbReference>
<evidence type="ECO:0000313" key="3">
    <source>
        <dbReference type="Proteomes" id="UP000500938"/>
    </source>
</evidence>
<proteinExistence type="predicted"/>
<feature type="signal peptide" evidence="1">
    <location>
        <begin position="1"/>
        <end position="24"/>
    </location>
</feature>